<proteinExistence type="predicted"/>
<dbReference type="Pfam" id="PF04214">
    <property type="entry name" value="DUF411"/>
    <property type="match status" value="1"/>
</dbReference>
<dbReference type="EMBL" id="LAQL01000010">
    <property type="protein sequence ID" value="KLN59781.1"/>
    <property type="molecule type" value="Genomic_DNA"/>
</dbReference>
<keyword evidence="1" id="KW-0732">Signal</keyword>
<organism evidence="2 3">
    <name type="scientific">Kiloniella spongiae</name>
    <dbReference type="NCBI Taxonomy" id="1489064"/>
    <lineage>
        <taxon>Bacteria</taxon>
        <taxon>Pseudomonadati</taxon>
        <taxon>Pseudomonadota</taxon>
        <taxon>Alphaproteobacteria</taxon>
        <taxon>Rhodospirillales</taxon>
        <taxon>Kiloniellaceae</taxon>
        <taxon>Kiloniella</taxon>
    </lineage>
</organism>
<feature type="signal peptide" evidence="1">
    <location>
        <begin position="1"/>
        <end position="25"/>
    </location>
</feature>
<evidence type="ECO:0000256" key="1">
    <source>
        <dbReference type="SAM" id="SignalP"/>
    </source>
</evidence>
<keyword evidence="3" id="KW-1185">Reference proteome</keyword>
<dbReference type="Proteomes" id="UP000035444">
    <property type="component" value="Unassembled WGS sequence"/>
</dbReference>
<dbReference type="PATRIC" id="fig|1489064.4.peg.58"/>
<dbReference type="InterPro" id="IPR007332">
    <property type="entry name" value="DUF411"/>
</dbReference>
<evidence type="ECO:0008006" key="4">
    <source>
        <dbReference type="Google" id="ProtNLM"/>
    </source>
</evidence>
<evidence type="ECO:0000313" key="3">
    <source>
        <dbReference type="Proteomes" id="UP000035444"/>
    </source>
</evidence>
<dbReference type="STRING" id="1489064.WH96_15445"/>
<dbReference type="RefSeq" id="WP_047765112.1">
    <property type="nucleotide sequence ID" value="NZ_LAQL01000010.1"/>
</dbReference>
<dbReference type="AlphaFoldDB" id="A0A0H2MC47"/>
<comment type="caution">
    <text evidence="2">The sequence shown here is derived from an EMBL/GenBank/DDBJ whole genome shotgun (WGS) entry which is preliminary data.</text>
</comment>
<reference evidence="2 3" key="1">
    <citation type="submission" date="2015-03" db="EMBL/GenBank/DDBJ databases">
        <title>Genome Sequence of Kiloniella spongiae MEBiC09566, isolated from a marine sponge.</title>
        <authorList>
            <person name="Shao Z."/>
            <person name="Wang L."/>
            <person name="Li X."/>
        </authorList>
    </citation>
    <scope>NUCLEOTIDE SEQUENCE [LARGE SCALE GENOMIC DNA]</scope>
    <source>
        <strain evidence="2 3">MEBiC09566</strain>
    </source>
</reference>
<accession>A0A0H2MC47</accession>
<evidence type="ECO:0000313" key="2">
    <source>
        <dbReference type="EMBL" id="KLN59781.1"/>
    </source>
</evidence>
<protein>
    <recommendedName>
        <fullName evidence="4">CopG family transcriptional regulator</fullName>
    </recommendedName>
</protein>
<sequence>MRSLIFAVTLAATILFNLFPMHAHAGDATLFKNPQCGCCSAYADHLRESGYKVTEIPTEQMSLIKKSYGISDDMASCHTTLIDGYVIEGHVPINIVDKFLSEKPEVTGIFLPGMPMGSPGMGIEKEEPFKVYSYDLNEGDEAVSLYAVE</sequence>
<gene>
    <name evidence="2" type="ORF">WH96_15445</name>
</gene>
<name>A0A0H2MC47_9PROT</name>
<feature type="chain" id="PRO_5002597147" description="CopG family transcriptional regulator" evidence="1">
    <location>
        <begin position="26"/>
        <end position="149"/>
    </location>
</feature>
<dbReference type="OrthoDB" id="14727at2"/>